<evidence type="ECO:0000256" key="9">
    <source>
        <dbReference type="ARBA" id="ARBA00023125"/>
    </source>
</evidence>
<feature type="domain" description="C2H2-type" evidence="14">
    <location>
        <begin position="514"/>
        <end position="538"/>
    </location>
</feature>
<feature type="compositionally biased region" description="Basic and acidic residues" evidence="13">
    <location>
        <begin position="100"/>
        <end position="118"/>
    </location>
</feature>
<dbReference type="PANTHER" id="PTHR12487">
    <property type="entry name" value="TEASHIRT-RELATED"/>
    <property type="match status" value="1"/>
</dbReference>
<keyword evidence="7" id="KW-0862">Zinc</keyword>
<keyword evidence="3" id="KW-0678">Repressor</keyword>
<dbReference type="GO" id="GO:0008270">
    <property type="term" value="F:zinc ion binding"/>
    <property type="evidence" value="ECO:0007669"/>
    <property type="project" value="UniProtKB-KW"/>
</dbReference>
<dbReference type="EMBL" id="JAANHZ010000254">
    <property type="protein sequence ID" value="KAG5313310.1"/>
    <property type="molecule type" value="Genomic_DNA"/>
</dbReference>
<feature type="compositionally biased region" description="Low complexity" evidence="13">
    <location>
        <begin position="1003"/>
        <end position="1023"/>
    </location>
</feature>
<evidence type="ECO:0000256" key="1">
    <source>
        <dbReference type="ARBA" id="ARBA00007158"/>
    </source>
</evidence>
<feature type="domain" description="C2H2-type" evidence="14">
    <location>
        <begin position="570"/>
        <end position="599"/>
    </location>
</feature>
<feature type="region of interest" description="Disordered" evidence="13">
    <location>
        <begin position="701"/>
        <end position="758"/>
    </location>
</feature>
<comment type="caution">
    <text evidence="15">The sequence shown here is derived from an EMBL/GenBank/DDBJ whole genome shotgun (WGS) entry which is preliminary data.</text>
</comment>
<evidence type="ECO:0000256" key="10">
    <source>
        <dbReference type="ARBA" id="ARBA00023163"/>
    </source>
</evidence>
<name>A0A836JH89_9HYME</name>
<feature type="region of interest" description="Disordered" evidence="13">
    <location>
        <begin position="601"/>
        <end position="620"/>
    </location>
</feature>
<keyword evidence="11" id="KW-0539">Nucleus</keyword>
<feature type="compositionally biased region" description="Basic residues" evidence="13">
    <location>
        <begin position="609"/>
        <end position="620"/>
    </location>
</feature>
<evidence type="ECO:0000256" key="3">
    <source>
        <dbReference type="ARBA" id="ARBA00022491"/>
    </source>
</evidence>
<keyword evidence="8" id="KW-0805">Transcription regulation</keyword>
<feature type="region of interest" description="Disordered" evidence="13">
    <location>
        <begin position="1"/>
        <end position="147"/>
    </location>
</feature>
<dbReference type="InterPro" id="IPR013087">
    <property type="entry name" value="Znf_C2H2_type"/>
</dbReference>
<feature type="compositionally biased region" description="Low complexity" evidence="13">
    <location>
        <begin position="287"/>
        <end position="296"/>
    </location>
</feature>
<dbReference type="InterPro" id="IPR027008">
    <property type="entry name" value="Teashirt_fam"/>
</dbReference>
<keyword evidence="9" id="KW-0238">DNA-binding</keyword>
<feature type="compositionally biased region" description="Acidic residues" evidence="13">
    <location>
        <begin position="37"/>
        <end position="48"/>
    </location>
</feature>
<feature type="compositionally biased region" description="Low complexity" evidence="13">
    <location>
        <begin position="1081"/>
        <end position="1111"/>
    </location>
</feature>
<feature type="region of interest" description="Disordered" evidence="13">
    <location>
        <begin position="430"/>
        <end position="479"/>
    </location>
</feature>
<evidence type="ECO:0000259" key="14">
    <source>
        <dbReference type="PROSITE" id="PS50157"/>
    </source>
</evidence>
<evidence type="ECO:0000256" key="4">
    <source>
        <dbReference type="ARBA" id="ARBA00022723"/>
    </source>
</evidence>
<dbReference type="SMART" id="SM00355">
    <property type="entry name" value="ZnF_C2H2"/>
    <property type="match status" value="4"/>
</dbReference>
<evidence type="ECO:0000256" key="2">
    <source>
        <dbReference type="ARBA" id="ARBA00022473"/>
    </source>
</evidence>
<feature type="region of interest" description="Disordered" evidence="13">
    <location>
        <begin position="1078"/>
        <end position="1115"/>
    </location>
</feature>
<feature type="compositionally biased region" description="Basic and acidic residues" evidence="13">
    <location>
        <begin position="863"/>
        <end position="879"/>
    </location>
</feature>
<dbReference type="GO" id="GO:0003677">
    <property type="term" value="F:DNA binding"/>
    <property type="evidence" value="ECO:0007669"/>
    <property type="project" value="UniProtKB-KW"/>
</dbReference>
<feature type="region of interest" description="Disordered" evidence="13">
    <location>
        <begin position="357"/>
        <end position="384"/>
    </location>
</feature>
<dbReference type="AlphaFoldDB" id="A0A836JH89"/>
<sequence>MRSKQQPRPSFRWPQQRGDNLTGEDGVEGSAPGTDLQGEEGDCVDEDGPISPSERGCAPAAKEDEDAEGTDEEDDEEASPPTPPPSATSRLNPTILRDTGPSDREPMSPRCPSRDSRESSGPATGSPPPPATRSSASPVSPSSIVPLPLGTHSLLPPHSAAVMAAYLQQTHQRLLLGHSPLSRGSVSPLVSSSCSPPAATPGLLVSPTSVGEISPSATPLPAVLDFSTRKTSSTEEDEEEQILNLSKPPTPSSSTETNNGPLDLSVSSRKRPDPEDSPPPPPRKSSRLGSTTSSTSHQEAAPGVAPSGFGRPPVVSPWTSPMATHFPYFAAAPYQPSEATKALEKMSELSKLGGEDLFRSSSGSGATATGANAPATTSSSRHSAWQSHWLNKGADQAKDVLKCVWCKQSFPTLAAMTTHMKEAKHCGVNMPVPPPAPGIHSQQTTMPTIPPPQQPHQPQTSTGNTGNTSGTPSSKQSPSDLNLLIKETMPLPRKLVRGQDVWLGKGAEQTRQILKCMWCGQSFRSLAEMTSHMQQTQHYTNIISQEQIISWKSSDESKGGATSSHVSAVLTCKVCDQAFSSLKELSNHMVKNSHYKEHIMRSITESGGRRRQTREKRKKSLPVRKLLELERAQNEFKNGDAAAGLTHSLGKHAGRITCEKCGEKIETPLFVEHIRQCIGAGTVGANQRNFLKNALMSNHLPATLPPTESGRKSVNEETSSISSRHHRSPSSASDATTPGKDTPTSTANETTAPMGTSPSVLNAIEKLIEKSFDSRVRHGTPGLHHAQPGAPMGTSILKRLGIDESVDYTKPLVDPQTMNLLRSYQQQHQQQHYNANAAARRERSGSESSSISERGSGRTDTMTPERRMDLTNTSHERHSSSLSHHHRVTPEKQAASLPSRHHQTAEESGDEESSTVVVKKEPRDEETEERSVNEEEQQQSQSTREVFVKKEIVDDCRDEEDQSSYNHRRSSLHETPEDGREVLSPRMNPPTPRPTSQVEQVARSPCRNSTSSPTSSDRSVTPRGTPDTKASSSLGALSSMFDSLSGGGGSGSGNNVDSQGRKTSSHPLAALQKLCDKTETRGPGASGTSRSGGSSAASTIGSGSGSTVSGVSGPGPGPTPGAILAFSWACNDAVVTADSIMKCAFCDTPFISKGAYRHHLSKMHFVKDGVIPDPLTIGRSAAAAAAAAAAAVSQGTSGGPSRNSSSPPTSQRNKSPPIPQANGSPSQSATSPLEESPHSKFLKYTELAKQLSSKYV</sequence>
<feature type="compositionally biased region" description="Basic and acidic residues" evidence="13">
    <location>
        <begin position="918"/>
        <end position="933"/>
    </location>
</feature>
<feature type="region of interest" description="Disordered" evidence="13">
    <location>
        <begin position="209"/>
        <end position="312"/>
    </location>
</feature>
<dbReference type="PANTHER" id="PTHR12487:SF7">
    <property type="entry name" value="PROTEIN TEASHIRT-RELATED"/>
    <property type="match status" value="1"/>
</dbReference>
<feature type="compositionally biased region" description="Basic and acidic residues" evidence="13">
    <location>
        <begin position="946"/>
        <end position="955"/>
    </location>
</feature>
<dbReference type="Pfam" id="PF12756">
    <property type="entry name" value="zf-C2H2_2"/>
    <property type="match status" value="2"/>
</dbReference>
<dbReference type="Proteomes" id="UP000667349">
    <property type="component" value="Unassembled WGS sequence"/>
</dbReference>
<feature type="region of interest" description="Disordered" evidence="13">
    <location>
        <begin position="1189"/>
        <end position="1242"/>
    </location>
</feature>
<evidence type="ECO:0000256" key="6">
    <source>
        <dbReference type="ARBA" id="ARBA00022771"/>
    </source>
</evidence>
<evidence type="ECO:0000256" key="5">
    <source>
        <dbReference type="ARBA" id="ARBA00022737"/>
    </source>
</evidence>
<comment type="similarity">
    <text evidence="1">Belongs to the teashirt C2H2-type zinc-finger protein family.</text>
</comment>
<feature type="compositionally biased region" description="Low complexity" evidence="13">
    <location>
        <begin position="132"/>
        <end position="147"/>
    </location>
</feature>
<dbReference type="InterPro" id="IPR041661">
    <property type="entry name" value="ZN622/Rei1/Reh1_Znf-C2H2"/>
</dbReference>
<evidence type="ECO:0000256" key="11">
    <source>
        <dbReference type="ARBA" id="ARBA00023242"/>
    </source>
</evidence>
<keyword evidence="16" id="KW-1185">Reference proteome</keyword>
<dbReference type="Gene3D" id="3.30.160.60">
    <property type="entry name" value="Classic Zinc Finger"/>
    <property type="match status" value="1"/>
</dbReference>
<dbReference type="GO" id="GO:0005634">
    <property type="term" value="C:nucleus"/>
    <property type="evidence" value="ECO:0007669"/>
    <property type="project" value="TreeGrafter"/>
</dbReference>
<feature type="compositionally biased region" description="Polar residues" evidence="13">
    <location>
        <begin position="1221"/>
        <end position="1233"/>
    </location>
</feature>
<evidence type="ECO:0000256" key="8">
    <source>
        <dbReference type="ARBA" id="ARBA00023015"/>
    </source>
</evidence>
<accession>A0A836JH89</accession>
<evidence type="ECO:0000313" key="15">
    <source>
        <dbReference type="EMBL" id="KAG5313310.1"/>
    </source>
</evidence>
<feature type="non-terminal residue" evidence="15">
    <location>
        <position position="1"/>
    </location>
</feature>
<feature type="non-terminal residue" evidence="15">
    <location>
        <position position="1256"/>
    </location>
</feature>
<evidence type="ECO:0000313" key="16">
    <source>
        <dbReference type="Proteomes" id="UP000667349"/>
    </source>
</evidence>
<dbReference type="PROSITE" id="PS00028">
    <property type="entry name" value="ZINC_FINGER_C2H2_1"/>
    <property type="match status" value="4"/>
</dbReference>
<gene>
    <name evidence="15" type="primary">Tio</name>
    <name evidence="15" type="ORF">G6Z75_0002375</name>
</gene>
<keyword evidence="4" id="KW-0479">Metal-binding</keyword>
<feature type="compositionally biased region" description="Polar residues" evidence="13">
    <location>
        <begin position="742"/>
        <end position="758"/>
    </location>
</feature>
<organism evidence="15 16">
    <name type="scientific">Acromyrmex insinuator</name>
    <dbReference type="NCBI Taxonomy" id="230686"/>
    <lineage>
        <taxon>Eukaryota</taxon>
        <taxon>Metazoa</taxon>
        <taxon>Ecdysozoa</taxon>
        <taxon>Arthropoda</taxon>
        <taxon>Hexapoda</taxon>
        <taxon>Insecta</taxon>
        <taxon>Pterygota</taxon>
        <taxon>Neoptera</taxon>
        <taxon>Endopterygota</taxon>
        <taxon>Hymenoptera</taxon>
        <taxon>Apocrita</taxon>
        <taxon>Aculeata</taxon>
        <taxon>Formicoidea</taxon>
        <taxon>Formicidae</taxon>
        <taxon>Myrmicinae</taxon>
        <taxon>Acromyrmex</taxon>
    </lineage>
</organism>
<evidence type="ECO:0000256" key="7">
    <source>
        <dbReference type="ARBA" id="ARBA00022833"/>
    </source>
</evidence>
<feature type="compositionally biased region" description="Polar residues" evidence="13">
    <location>
        <begin position="1054"/>
        <end position="1066"/>
    </location>
</feature>
<feature type="compositionally biased region" description="Low complexity" evidence="13">
    <location>
        <begin position="824"/>
        <end position="838"/>
    </location>
</feature>
<feature type="region of interest" description="Disordered" evidence="13">
    <location>
        <begin position="824"/>
        <end position="1066"/>
    </location>
</feature>
<feature type="compositionally biased region" description="Low complexity" evidence="13">
    <location>
        <begin position="456"/>
        <end position="474"/>
    </location>
</feature>
<dbReference type="GO" id="GO:0000981">
    <property type="term" value="F:DNA-binding transcription factor activity, RNA polymerase II-specific"/>
    <property type="evidence" value="ECO:0007669"/>
    <property type="project" value="TreeGrafter"/>
</dbReference>
<feature type="compositionally biased region" description="Basic and acidic residues" evidence="13">
    <location>
        <begin position="971"/>
        <end position="983"/>
    </location>
</feature>
<feature type="compositionally biased region" description="Acidic residues" evidence="13">
    <location>
        <begin position="63"/>
        <end position="78"/>
    </location>
</feature>
<keyword evidence="6 12" id="KW-0863">Zinc-finger</keyword>
<proteinExistence type="inferred from homology"/>
<dbReference type="Pfam" id="PF13912">
    <property type="entry name" value="zf-C2H2_6"/>
    <property type="match status" value="1"/>
</dbReference>
<evidence type="ECO:0000256" key="12">
    <source>
        <dbReference type="PROSITE-ProRule" id="PRU00042"/>
    </source>
</evidence>
<evidence type="ECO:0000256" key="13">
    <source>
        <dbReference type="SAM" id="MobiDB-lite"/>
    </source>
</evidence>
<keyword evidence="2" id="KW-0217">Developmental protein</keyword>
<dbReference type="PROSITE" id="PS50157">
    <property type="entry name" value="ZINC_FINGER_C2H2_2"/>
    <property type="match status" value="2"/>
</dbReference>
<protein>
    <submittedName>
        <fullName evidence="15">TIPT protein</fullName>
    </submittedName>
</protein>
<keyword evidence="10" id="KW-0804">Transcription</keyword>
<feature type="compositionally biased region" description="Low complexity" evidence="13">
    <location>
        <begin position="1199"/>
        <end position="1213"/>
    </location>
</feature>
<keyword evidence="5" id="KW-0677">Repeat</keyword>
<feature type="compositionally biased region" description="Low complexity" evidence="13">
    <location>
        <begin position="360"/>
        <end position="380"/>
    </location>
</feature>
<reference evidence="15" key="1">
    <citation type="submission" date="2020-02" db="EMBL/GenBank/DDBJ databases">
        <title>Relaxed selection underlies rapid genomic changes in the transitions from sociality to social parasitism in ants.</title>
        <authorList>
            <person name="Bi X."/>
        </authorList>
    </citation>
    <scope>NUCLEOTIDE SEQUENCE</scope>
    <source>
        <strain evidence="15">BGI-DK2013a</strain>
        <tissue evidence="15">Whole body</tissue>
    </source>
</reference>